<name>A0A2N1MB88_9GLOM</name>
<reference evidence="1 2" key="1">
    <citation type="submission" date="2016-04" db="EMBL/GenBank/DDBJ databases">
        <title>Genome analyses suggest a sexual origin of heterokaryosis in a supposedly ancient asexual fungus.</title>
        <authorList>
            <person name="Ropars J."/>
            <person name="Sedzielewska K."/>
            <person name="Noel J."/>
            <person name="Charron P."/>
            <person name="Farinelli L."/>
            <person name="Marton T."/>
            <person name="Kruger M."/>
            <person name="Pelin A."/>
            <person name="Brachmann A."/>
            <person name="Corradi N."/>
        </authorList>
    </citation>
    <scope>NUCLEOTIDE SEQUENCE [LARGE SCALE GENOMIC DNA]</scope>
    <source>
        <strain evidence="1 2">C2</strain>
    </source>
</reference>
<organism evidence="1 2">
    <name type="scientific">Rhizophagus irregularis</name>
    <dbReference type="NCBI Taxonomy" id="588596"/>
    <lineage>
        <taxon>Eukaryota</taxon>
        <taxon>Fungi</taxon>
        <taxon>Fungi incertae sedis</taxon>
        <taxon>Mucoromycota</taxon>
        <taxon>Glomeromycotina</taxon>
        <taxon>Glomeromycetes</taxon>
        <taxon>Glomerales</taxon>
        <taxon>Glomeraceae</taxon>
        <taxon>Rhizophagus</taxon>
    </lineage>
</organism>
<proteinExistence type="predicted"/>
<gene>
    <name evidence="1" type="ORF">RhiirC2_720184</name>
</gene>
<dbReference type="VEuPathDB" id="FungiDB:RhiirFUN_010445"/>
<evidence type="ECO:0000313" key="1">
    <source>
        <dbReference type="EMBL" id="PKK58902.1"/>
    </source>
</evidence>
<dbReference type="EMBL" id="LLXL01003317">
    <property type="protein sequence ID" value="PKK58902.1"/>
    <property type="molecule type" value="Genomic_DNA"/>
</dbReference>
<dbReference type="VEuPathDB" id="FungiDB:FUN_007951"/>
<accession>A0A2N1MB88</accession>
<dbReference type="Proteomes" id="UP000233469">
    <property type="component" value="Unassembled WGS sequence"/>
</dbReference>
<reference evidence="1 2" key="2">
    <citation type="submission" date="2017-10" db="EMBL/GenBank/DDBJ databases">
        <title>Extensive intraspecific genome diversity in a model arbuscular mycorrhizal fungus.</title>
        <authorList>
            <person name="Chen E.C.H."/>
            <person name="Morin E."/>
            <person name="Baudet D."/>
            <person name="Noel J."/>
            <person name="Ndikumana S."/>
            <person name="Charron P."/>
            <person name="St-Onge C."/>
            <person name="Giorgi J."/>
            <person name="Grigoriev I.V."/>
            <person name="Roux C."/>
            <person name="Martin F.M."/>
            <person name="Corradi N."/>
        </authorList>
    </citation>
    <scope>NUCLEOTIDE SEQUENCE [LARGE SCALE GENOMIC DNA]</scope>
    <source>
        <strain evidence="1 2">C2</strain>
    </source>
</reference>
<comment type="caution">
    <text evidence="1">The sequence shown here is derived from an EMBL/GenBank/DDBJ whole genome shotgun (WGS) entry which is preliminary data.</text>
</comment>
<evidence type="ECO:0000313" key="2">
    <source>
        <dbReference type="Proteomes" id="UP000233469"/>
    </source>
</evidence>
<sequence>MPFNKRKQLKNHFILGFVPFGGNFNEFIKPFINKMKQLEKASIGQITADLPQGNDLTGVKRHIAVKGCRSCQATRDIFTNPNLDIAAISHYHHFTDTQFEEINLATTIVEPSCIKKLDLSTIQQRCNVNQGNAATKIIITCWKTIAETTAFIFKESFSKDDYMELQRCLEMEMIILSQAFEEFSNLPNLHANFHLVKNAKTFATLINSSVGVKEIVHKIFKEMVPKMNRKNIELDLMKRYMTLFALRHLIDGGIDPRISKFCESFTNLSDDFARIAGDWFIIEEQPYDSDIETNDMGYNAALIHKKIFIYELATYFYKNEHGTFTKNHLRIGDVVMMQIQDYNESYAIVEAIFSHRVIVVHRLMIY</sequence>
<dbReference type="VEuPathDB" id="FungiDB:RhiirA1_480106"/>
<protein>
    <submittedName>
        <fullName evidence="1">Uncharacterized protein</fullName>
    </submittedName>
</protein>
<dbReference type="AlphaFoldDB" id="A0A2N1MB88"/>